<keyword evidence="2" id="KW-0812">Transmembrane</keyword>
<evidence type="ECO:0000256" key="1">
    <source>
        <dbReference type="SAM" id="MobiDB-lite"/>
    </source>
</evidence>
<dbReference type="EMBL" id="JACOQG010000005">
    <property type="protein sequence ID" value="MBC5779019.1"/>
    <property type="molecule type" value="Genomic_DNA"/>
</dbReference>
<dbReference type="Proteomes" id="UP000649826">
    <property type="component" value="Unassembled WGS sequence"/>
</dbReference>
<dbReference type="PANTHER" id="PTHR30373:SF2">
    <property type="entry name" value="UPF0603 PROTEIN YGCG"/>
    <property type="match status" value="1"/>
</dbReference>
<feature type="signal peptide" evidence="3">
    <location>
        <begin position="1"/>
        <end position="19"/>
    </location>
</feature>
<name>A0ABR7IGB2_9FIRM</name>
<evidence type="ECO:0000313" key="6">
    <source>
        <dbReference type="Proteomes" id="UP000649826"/>
    </source>
</evidence>
<gene>
    <name evidence="5" type="ORF">H8Z82_04980</name>
</gene>
<dbReference type="RefSeq" id="WP_019162027.1">
    <property type="nucleotide sequence ID" value="NZ_JACOQG010000005.1"/>
</dbReference>
<dbReference type="Pfam" id="PF04536">
    <property type="entry name" value="TPM_phosphatase"/>
    <property type="match status" value="1"/>
</dbReference>
<organism evidence="5 6">
    <name type="scientific">Blautia difficilis</name>
    <dbReference type="NCBI Taxonomy" id="2763027"/>
    <lineage>
        <taxon>Bacteria</taxon>
        <taxon>Bacillati</taxon>
        <taxon>Bacillota</taxon>
        <taxon>Clostridia</taxon>
        <taxon>Lachnospirales</taxon>
        <taxon>Lachnospiraceae</taxon>
        <taxon>Blautia</taxon>
    </lineage>
</organism>
<feature type="domain" description="TPM" evidence="4">
    <location>
        <begin position="41"/>
        <end position="159"/>
    </location>
</feature>
<keyword evidence="2" id="KW-0472">Membrane</keyword>
<proteinExistence type="predicted"/>
<keyword evidence="2" id="KW-1133">Transmembrane helix</keyword>
<feature type="transmembrane region" description="Helical" evidence="2">
    <location>
        <begin position="186"/>
        <end position="206"/>
    </location>
</feature>
<feature type="region of interest" description="Disordered" evidence="1">
    <location>
        <begin position="246"/>
        <end position="275"/>
    </location>
</feature>
<evidence type="ECO:0000256" key="2">
    <source>
        <dbReference type="SAM" id="Phobius"/>
    </source>
</evidence>
<keyword evidence="6" id="KW-1185">Reference proteome</keyword>
<evidence type="ECO:0000256" key="3">
    <source>
        <dbReference type="SAM" id="SignalP"/>
    </source>
</evidence>
<comment type="caution">
    <text evidence="5">The sequence shown here is derived from an EMBL/GenBank/DDBJ whole genome shotgun (WGS) entry which is preliminary data.</text>
</comment>
<feature type="chain" id="PRO_5045126667" evidence="3">
    <location>
        <begin position="20"/>
        <end position="275"/>
    </location>
</feature>
<sequence length="275" mass="30000">MKKKIIPLFLAAAVSVSGLLPIGAVQPVTVLAESGHPARLVDNAGLLDEDEALELESKLDEISQEYDCDVVILTEETINGAEPMDYADDYFDYEGYGMGEDNSGILFLITMSERKWWISTHGEAIYDFTDAGQEYMVEQFQSDLSDGYYYDSFTTFADLCQEFIVQAQTGEPFDKGNLPEKPLSPWALPISIGIGLVIALIITGIMRGQMKTVRMKPDAADYMVNGSLQITRSNDVFLYHQVTKTAKPKDDDSGGGSSVHTSSSGETHGGSGGSF</sequence>
<dbReference type="Gene3D" id="3.10.310.50">
    <property type="match status" value="1"/>
</dbReference>
<accession>A0ABR7IGB2</accession>
<protein>
    <submittedName>
        <fullName evidence="5">TPM domain-containing protein</fullName>
    </submittedName>
</protein>
<evidence type="ECO:0000259" key="4">
    <source>
        <dbReference type="Pfam" id="PF04536"/>
    </source>
</evidence>
<reference evidence="5 6" key="1">
    <citation type="submission" date="2020-08" db="EMBL/GenBank/DDBJ databases">
        <title>Genome public.</title>
        <authorList>
            <person name="Liu C."/>
            <person name="Sun Q."/>
        </authorList>
    </citation>
    <scope>NUCLEOTIDE SEQUENCE [LARGE SCALE GENOMIC DNA]</scope>
    <source>
        <strain evidence="5 6">M29</strain>
    </source>
</reference>
<dbReference type="InterPro" id="IPR007621">
    <property type="entry name" value="TPM_dom"/>
</dbReference>
<evidence type="ECO:0000313" key="5">
    <source>
        <dbReference type="EMBL" id="MBC5779019.1"/>
    </source>
</evidence>
<dbReference type="PANTHER" id="PTHR30373">
    <property type="entry name" value="UPF0603 PROTEIN YGCG"/>
    <property type="match status" value="1"/>
</dbReference>
<keyword evidence="3" id="KW-0732">Signal</keyword>